<gene>
    <name evidence="1" type="ORF">APX70_200053</name>
</gene>
<name>A0A3M2V6T8_PSEYM</name>
<comment type="caution">
    <text evidence="1">The sequence shown here is derived from an EMBL/GenBank/DDBJ whole genome shotgun (WGS) entry which is preliminary data.</text>
</comment>
<organism evidence="1 2">
    <name type="scientific">Pseudomonas syringae pv. maculicola</name>
    <dbReference type="NCBI Taxonomy" id="59511"/>
    <lineage>
        <taxon>Bacteria</taxon>
        <taxon>Pseudomonadati</taxon>
        <taxon>Pseudomonadota</taxon>
        <taxon>Gammaproteobacteria</taxon>
        <taxon>Pseudomonadales</taxon>
        <taxon>Pseudomonadaceae</taxon>
        <taxon>Pseudomonas</taxon>
    </lineage>
</organism>
<protein>
    <submittedName>
        <fullName evidence="1">Uncharacterized protein</fullName>
    </submittedName>
</protein>
<evidence type="ECO:0000313" key="2">
    <source>
        <dbReference type="Proteomes" id="UP000282378"/>
    </source>
</evidence>
<reference evidence="1 2" key="1">
    <citation type="submission" date="2018-08" db="EMBL/GenBank/DDBJ databases">
        <title>Recombination of ecologically and evolutionarily significant loci maintains genetic cohesion in the Pseudomonas syringae species complex.</title>
        <authorList>
            <person name="Dillon M."/>
            <person name="Thakur S."/>
            <person name="Almeida R.N.D."/>
            <person name="Weir B.S."/>
            <person name="Guttman D.S."/>
        </authorList>
    </citation>
    <scope>NUCLEOTIDE SEQUENCE [LARGE SCALE GENOMIC DNA]</scope>
    <source>
        <strain evidence="1 2">88_10</strain>
    </source>
</reference>
<dbReference type="Proteomes" id="UP000282378">
    <property type="component" value="Unassembled WGS sequence"/>
</dbReference>
<evidence type="ECO:0000313" key="1">
    <source>
        <dbReference type="EMBL" id="RML34981.1"/>
    </source>
</evidence>
<dbReference type="AlphaFoldDB" id="A0A3M2V6T8"/>
<dbReference type="EMBL" id="RBNL01004278">
    <property type="protein sequence ID" value="RML34981.1"/>
    <property type="molecule type" value="Genomic_DNA"/>
</dbReference>
<accession>A0A3M2V6T8</accession>
<proteinExistence type="predicted"/>
<sequence>MLARYILGLTGKRRFGIVFIHVGISSKRVFGRSASPVGGVTSTTGLTRGARSISRLA</sequence>